<organism evidence="4">
    <name type="scientific">Paramoeba aestuarina</name>
    <dbReference type="NCBI Taxonomy" id="180227"/>
    <lineage>
        <taxon>Eukaryota</taxon>
        <taxon>Amoebozoa</taxon>
        <taxon>Discosea</taxon>
        <taxon>Flabellinia</taxon>
        <taxon>Dactylopodida</taxon>
        <taxon>Paramoebidae</taxon>
        <taxon>Paramoeba</taxon>
    </lineage>
</organism>
<proteinExistence type="predicted"/>
<dbReference type="InterPro" id="IPR022742">
    <property type="entry name" value="Hydrolase_4"/>
</dbReference>
<feature type="domain" description="Serine aminopeptidase S33" evidence="2">
    <location>
        <begin position="74"/>
        <end position="190"/>
    </location>
</feature>
<evidence type="ECO:0000313" key="3">
    <source>
        <dbReference type="EMBL" id="CAE2292988.1"/>
    </source>
</evidence>
<sequence length="355" mass="38262">MEDLGSQTFRIGPKRFERTDFELENPRGQKLQCSHYQPSKESRPRATLPCVVYMHGNAGCRLGALHLLPLVLPYDITLFTFDFSGCGMSEGEYISLGHFEKDDVVAVIDYLRKSESVSRIALWGRSMGAATAILFGATDPSIAALVLDSPFSSLNKVALELVEMSEVKVPKLLVTGLMKMIKSRIKERAKFDIEKLEPIESAPCCFIPALFVHGNSDNFILPHHSQDIQKKYAGDSNLILVEGDHNSERPSFCVDSITIFLHNTLLVGDDKFDAEGFQPGFGGVVEEDGGMPLPPKKGSGPSFGFANGPTEDELIQQAIALSLAPGNQNGGDGGDRGDRGDGGDGGDGGGGSEPK</sequence>
<feature type="region of interest" description="Disordered" evidence="1">
    <location>
        <begin position="279"/>
        <end position="355"/>
    </location>
</feature>
<dbReference type="SUPFAM" id="SSF53474">
    <property type="entry name" value="alpha/beta-Hydrolases"/>
    <property type="match status" value="1"/>
</dbReference>
<protein>
    <recommendedName>
        <fullName evidence="2">Serine aminopeptidase S33 domain-containing protein</fullName>
    </recommendedName>
</protein>
<dbReference type="EMBL" id="HBKR01009028">
    <property type="protein sequence ID" value="CAE2292989.1"/>
    <property type="molecule type" value="Transcribed_RNA"/>
</dbReference>
<feature type="compositionally biased region" description="Gly residues" evidence="1">
    <location>
        <begin position="343"/>
        <end position="355"/>
    </location>
</feature>
<evidence type="ECO:0000259" key="2">
    <source>
        <dbReference type="Pfam" id="PF12146"/>
    </source>
</evidence>
<dbReference type="AlphaFoldDB" id="A0A6U2XCH7"/>
<name>A0A6U2XCH7_9EUKA</name>
<dbReference type="Gene3D" id="3.40.50.1820">
    <property type="entry name" value="alpha/beta hydrolase"/>
    <property type="match status" value="1"/>
</dbReference>
<gene>
    <name evidence="3" type="ORF">NAES01612_LOCUS6000</name>
    <name evidence="4" type="ORF">NAES01612_LOCUS6001</name>
</gene>
<dbReference type="InterPro" id="IPR029058">
    <property type="entry name" value="AB_hydrolase_fold"/>
</dbReference>
<dbReference type="InterPro" id="IPR052920">
    <property type="entry name" value="DNA-binding_regulatory"/>
</dbReference>
<feature type="compositionally biased region" description="Basic and acidic residues" evidence="1">
    <location>
        <begin position="333"/>
        <end position="342"/>
    </location>
</feature>
<dbReference type="EMBL" id="HBKR01009027">
    <property type="protein sequence ID" value="CAE2292988.1"/>
    <property type="molecule type" value="Transcribed_RNA"/>
</dbReference>
<accession>A0A6U2XCH7</accession>
<evidence type="ECO:0000256" key="1">
    <source>
        <dbReference type="SAM" id="MobiDB-lite"/>
    </source>
</evidence>
<evidence type="ECO:0000313" key="4">
    <source>
        <dbReference type="EMBL" id="CAE2292989.1"/>
    </source>
</evidence>
<dbReference type="PANTHER" id="PTHR43358:SF4">
    <property type="entry name" value="ALPHA_BETA HYDROLASE FOLD-1 DOMAIN-CONTAINING PROTEIN"/>
    <property type="match status" value="1"/>
</dbReference>
<reference evidence="4" key="1">
    <citation type="submission" date="2021-01" db="EMBL/GenBank/DDBJ databases">
        <authorList>
            <person name="Corre E."/>
            <person name="Pelletier E."/>
            <person name="Niang G."/>
            <person name="Scheremetjew M."/>
            <person name="Finn R."/>
            <person name="Kale V."/>
            <person name="Holt S."/>
            <person name="Cochrane G."/>
            <person name="Meng A."/>
            <person name="Brown T."/>
            <person name="Cohen L."/>
        </authorList>
    </citation>
    <scope>NUCLEOTIDE SEQUENCE</scope>
    <source>
        <strain evidence="4">SoJaBio B1-5/56/2</strain>
    </source>
</reference>
<dbReference type="PANTHER" id="PTHR43358">
    <property type="entry name" value="ALPHA/BETA-HYDROLASE"/>
    <property type="match status" value="1"/>
</dbReference>
<dbReference type="Pfam" id="PF12146">
    <property type="entry name" value="Hydrolase_4"/>
    <property type="match status" value="1"/>
</dbReference>